<dbReference type="EMBL" id="PVMZ01000002">
    <property type="protein sequence ID" value="PRX24471.1"/>
    <property type="molecule type" value="Genomic_DNA"/>
</dbReference>
<name>A0A2T0KLG0_9ACTN</name>
<dbReference type="RefSeq" id="WP_106315976.1">
    <property type="nucleotide sequence ID" value="NZ_BOMO01000014.1"/>
</dbReference>
<proteinExistence type="predicted"/>
<reference evidence="1 2" key="1">
    <citation type="submission" date="2018-03" db="EMBL/GenBank/DDBJ databases">
        <title>Genomic Encyclopedia of Archaeal and Bacterial Type Strains, Phase II (KMG-II): from individual species to whole genera.</title>
        <authorList>
            <person name="Goeker M."/>
        </authorList>
    </citation>
    <scope>NUCLEOTIDE SEQUENCE [LARGE SCALE GENOMIC DNA]</scope>
    <source>
        <strain evidence="1 2">DSM 43146</strain>
    </source>
</reference>
<dbReference type="OrthoDB" id="3405112at2"/>
<accession>A0A2T0KLG0</accession>
<gene>
    <name evidence="1" type="ORF">CLV67_102248</name>
</gene>
<keyword evidence="2" id="KW-1185">Reference proteome</keyword>
<organism evidence="1 2">
    <name type="scientific">Actinoplanes italicus</name>
    <dbReference type="NCBI Taxonomy" id="113567"/>
    <lineage>
        <taxon>Bacteria</taxon>
        <taxon>Bacillati</taxon>
        <taxon>Actinomycetota</taxon>
        <taxon>Actinomycetes</taxon>
        <taxon>Micromonosporales</taxon>
        <taxon>Micromonosporaceae</taxon>
        <taxon>Actinoplanes</taxon>
    </lineage>
</organism>
<evidence type="ECO:0000313" key="1">
    <source>
        <dbReference type="EMBL" id="PRX24471.1"/>
    </source>
</evidence>
<dbReference type="AlphaFoldDB" id="A0A2T0KLG0"/>
<protein>
    <submittedName>
        <fullName evidence="1">Uncharacterized protein</fullName>
    </submittedName>
</protein>
<dbReference type="Proteomes" id="UP000239415">
    <property type="component" value="Unassembled WGS sequence"/>
</dbReference>
<evidence type="ECO:0000313" key="2">
    <source>
        <dbReference type="Proteomes" id="UP000239415"/>
    </source>
</evidence>
<comment type="caution">
    <text evidence="1">The sequence shown here is derived from an EMBL/GenBank/DDBJ whole genome shotgun (WGS) entry which is preliminary data.</text>
</comment>
<sequence length="130" mass="13908">MGTLVTLHLPPGSPIAEQPWVITIGSLDDLEEWEPIVCGPYEHQHALALARAVVSDDDLMAVVEPMLPLDGVDAIRREIDLARAAAEGTAAEDPAAEDFAKLTPQEYPGAPPEPAEVHSGWRRIAGKLTA</sequence>